<sequence length="297" mass="33626">MKIAVSGGTGFIGGRLIRHLKNRNHEVLLISRHPREEKDGVKTVTWDQMQQSPSLLEGVDAIVNLAGESINQRWNEEAKKRILDSRLTATRRIAELVDRLKRKPAVVVNGSGMSIYGTSETGDFDERSPKHLTDFLAEVVEQWEEAADEIRGTRVVKLRISMVLDNKEGALPPMMLPYKMGGGGRIASGRQWFSWIHIEDMVRAIVFCLENESVTGPVNASAPYPVRNDDFGRALGKALHRPHWFPVPEFLLRALFGEMSVLMVQGQRVRPKALLDHRFFFQYDTIEKALTDLLKKD</sequence>
<evidence type="ECO:0000313" key="5">
    <source>
        <dbReference type="Proteomes" id="UP001305702"/>
    </source>
</evidence>
<dbReference type="InterPro" id="IPR001509">
    <property type="entry name" value="Epimerase_deHydtase"/>
</dbReference>
<keyword evidence="5" id="KW-1185">Reference proteome</keyword>
<evidence type="ECO:0000256" key="1">
    <source>
        <dbReference type="ARBA" id="ARBA00009353"/>
    </source>
</evidence>
<dbReference type="Pfam" id="PF01370">
    <property type="entry name" value="Epimerase"/>
    <property type="match status" value="1"/>
</dbReference>
<dbReference type="PANTHER" id="PTHR11092">
    <property type="entry name" value="SUGAR NUCLEOTIDE EPIMERASE RELATED"/>
    <property type="match status" value="1"/>
</dbReference>
<dbReference type="Proteomes" id="UP001305702">
    <property type="component" value="Chromosome"/>
</dbReference>
<dbReference type="Gene3D" id="3.40.50.720">
    <property type="entry name" value="NAD(P)-binding Rossmann-like Domain"/>
    <property type="match status" value="1"/>
</dbReference>
<dbReference type="InterPro" id="IPR013549">
    <property type="entry name" value="DUF1731"/>
</dbReference>
<dbReference type="RefSeq" id="WP_315602878.1">
    <property type="nucleotide sequence ID" value="NZ_CP130318.1"/>
</dbReference>
<dbReference type="AlphaFoldDB" id="A0AA96LB69"/>
<name>A0AA96LB69_9BACL</name>
<accession>A0AA96LB69</accession>
<feature type="domain" description="NAD-dependent epimerase/dehydratase" evidence="2">
    <location>
        <begin position="3"/>
        <end position="211"/>
    </location>
</feature>
<dbReference type="KEGG" id="paun:MJA45_15800"/>
<dbReference type="PANTHER" id="PTHR11092:SF0">
    <property type="entry name" value="EPIMERASE FAMILY PROTEIN SDR39U1"/>
    <property type="match status" value="1"/>
</dbReference>
<dbReference type="NCBIfam" id="TIGR01777">
    <property type="entry name" value="yfcH"/>
    <property type="match status" value="1"/>
</dbReference>
<comment type="similarity">
    <text evidence="1">Belongs to the NAD(P)-dependent epimerase/dehydratase family. SDR39U1 subfamily.</text>
</comment>
<reference evidence="4 5" key="1">
    <citation type="submission" date="2022-02" db="EMBL/GenBank/DDBJ databases">
        <title>Paenibacillus sp. MBLB1776 Whole Genome Shotgun Sequencing.</title>
        <authorList>
            <person name="Hwang C.Y."/>
            <person name="Cho E.-S."/>
            <person name="Seo M.-J."/>
        </authorList>
    </citation>
    <scope>NUCLEOTIDE SEQUENCE [LARGE SCALE GENOMIC DNA]</scope>
    <source>
        <strain evidence="4 5">MBLB1776</strain>
    </source>
</reference>
<dbReference type="EMBL" id="CP130318">
    <property type="protein sequence ID" value="WNQ09110.1"/>
    <property type="molecule type" value="Genomic_DNA"/>
</dbReference>
<protein>
    <submittedName>
        <fullName evidence="4">TIGR01777 family oxidoreductase</fullName>
    </submittedName>
</protein>
<gene>
    <name evidence="4" type="ORF">MJA45_15800</name>
</gene>
<organism evidence="4 5">
    <name type="scientific">Paenibacillus aurantius</name>
    <dbReference type="NCBI Taxonomy" id="2918900"/>
    <lineage>
        <taxon>Bacteria</taxon>
        <taxon>Bacillati</taxon>
        <taxon>Bacillota</taxon>
        <taxon>Bacilli</taxon>
        <taxon>Bacillales</taxon>
        <taxon>Paenibacillaceae</taxon>
        <taxon>Paenibacillus</taxon>
    </lineage>
</organism>
<evidence type="ECO:0000259" key="2">
    <source>
        <dbReference type="Pfam" id="PF01370"/>
    </source>
</evidence>
<dbReference type="InterPro" id="IPR010099">
    <property type="entry name" value="SDR39U1"/>
</dbReference>
<dbReference type="SUPFAM" id="SSF51735">
    <property type="entry name" value="NAD(P)-binding Rossmann-fold domains"/>
    <property type="match status" value="1"/>
</dbReference>
<evidence type="ECO:0000313" key="4">
    <source>
        <dbReference type="EMBL" id="WNQ09110.1"/>
    </source>
</evidence>
<dbReference type="CDD" id="cd05242">
    <property type="entry name" value="SDR_a8"/>
    <property type="match status" value="1"/>
</dbReference>
<proteinExistence type="inferred from homology"/>
<dbReference type="InterPro" id="IPR036291">
    <property type="entry name" value="NAD(P)-bd_dom_sf"/>
</dbReference>
<dbReference type="Pfam" id="PF08338">
    <property type="entry name" value="DUF1731"/>
    <property type="match status" value="1"/>
</dbReference>
<evidence type="ECO:0000259" key="3">
    <source>
        <dbReference type="Pfam" id="PF08338"/>
    </source>
</evidence>
<feature type="domain" description="DUF1731" evidence="3">
    <location>
        <begin position="247"/>
        <end position="293"/>
    </location>
</feature>